<evidence type="ECO:0000313" key="2">
    <source>
        <dbReference type="EMBL" id="TBU35548.1"/>
    </source>
</evidence>
<sequence length="280" mass="30701">MSPENDTPFSPTASDSNITAIVHDAYDITRPPNHPGAGWTRFVCISDTHSHIFSVPSGDVLLHAGDLSRHGTLKDLEVTINWLKMLPHPAKFFVAGNHDLCLDANYERGGSLRQFKPPDLRDEDMSAGRKLVRGWALRKAGVFYLEHGAAVYTSKSGREYTIYGSPAAPFYSIGSFQYAKGEGKAIYDRIPASTDILITHTPPLGCCDVTRHGASAGCPELAERLERSDLQNCRLHVYGHIHEARGVAIVGRTKKNPHGRVSVNAALPRMPLPIIVDLKD</sequence>
<dbReference type="InterPro" id="IPR051693">
    <property type="entry name" value="UPF0046_metallophosphoest"/>
</dbReference>
<gene>
    <name evidence="2" type="ORF">BD311DRAFT_792893</name>
</gene>
<feature type="domain" description="Calcineurin-like phosphoesterase" evidence="1">
    <location>
        <begin position="41"/>
        <end position="243"/>
    </location>
</feature>
<dbReference type="InterPro" id="IPR029052">
    <property type="entry name" value="Metallo-depent_PP-like"/>
</dbReference>
<dbReference type="PANTHER" id="PTHR12905">
    <property type="entry name" value="METALLOPHOSPHOESTERASE"/>
    <property type="match status" value="1"/>
</dbReference>
<proteinExistence type="predicted"/>
<evidence type="ECO:0000259" key="1">
    <source>
        <dbReference type="Pfam" id="PF00149"/>
    </source>
</evidence>
<dbReference type="InterPro" id="IPR004843">
    <property type="entry name" value="Calcineurin-like_PHP"/>
</dbReference>
<protein>
    <submittedName>
        <fullName evidence="2">Metallo-dependent phosphatase</fullName>
    </submittedName>
</protein>
<dbReference type="AlphaFoldDB" id="A0A4Q9N680"/>
<dbReference type="PANTHER" id="PTHR12905:SF0">
    <property type="entry name" value="CALCINEURIN-LIKE PHOSPHOESTERASE DOMAIN-CONTAINING PROTEIN"/>
    <property type="match status" value="1"/>
</dbReference>
<dbReference type="EMBL" id="ML143386">
    <property type="protein sequence ID" value="TBU35548.1"/>
    <property type="molecule type" value="Genomic_DNA"/>
</dbReference>
<accession>A0A4Q9N680</accession>
<dbReference type="CDD" id="cd07379">
    <property type="entry name" value="MPP_239FB"/>
    <property type="match status" value="1"/>
</dbReference>
<dbReference type="Gene3D" id="3.60.21.10">
    <property type="match status" value="1"/>
</dbReference>
<dbReference type="Pfam" id="PF00149">
    <property type="entry name" value="Metallophos"/>
    <property type="match status" value="1"/>
</dbReference>
<name>A0A4Q9N680_9APHY</name>
<dbReference type="SUPFAM" id="SSF56300">
    <property type="entry name" value="Metallo-dependent phosphatases"/>
    <property type="match status" value="1"/>
</dbReference>
<dbReference type="GO" id="GO:0016787">
    <property type="term" value="F:hydrolase activity"/>
    <property type="evidence" value="ECO:0007669"/>
    <property type="project" value="InterPro"/>
</dbReference>
<reference evidence="2" key="1">
    <citation type="submission" date="2019-01" db="EMBL/GenBank/DDBJ databases">
        <title>Draft genome sequences of three monokaryotic isolates of the white-rot basidiomycete fungus Dichomitus squalens.</title>
        <authorList>
            <consortium name="DOE Joint Genome Institute"/>
            <person name="Lopez S.C."/>
            <person name="Andreopoulos B."/>
            <person name="Pangilinan J."/>
            <person name="Lipzen A."/>
            <person name="Riley R."/>
            <person name="Ahrendt S."/>
            <person name="Ng V."/>
            <person name="Barry K."/>
            <person name="Daum C."/>
            <person name="Grigoriev I.V."/>
            <person name="Hilden K.S."/>
            <person name="Makela M.R."/>
            <person name="de Vries R.P."/>
        </authorList>
    </citation>
    <scope>NUCLEOTIDE SEQUENCE [LARGE SCALE GENOMIC DNA]</scope>
    <source>
        <strain evidence="2">OM18370.1</strain>
    </source>
</reference>
<dbReference type="OrthoDB" id="630188at2759"/>
<organism evidence="2">
    <name type="scientific">Dichomitus squalens</name>
    <dbReference type="NCBI Taxonomy" id="114155"/>
    <lineage>
        <taxon>Eukaryota</taxon>
        <taxon>Fungi</taxon>
        <taxon>Dikarya</taxon>
        <taxon>Basidiomycota</taxon>
        <taxon>Agaricomycotina</taxon>
        <taxon>Agaricomycetes</taxon>
        <taxon>Polyporales</taxon>
        <taxon>Polyporaceae</taxon>
        <taxon>Dichomitus</taxon>
    </lineage>
</organism>
<dbReference type="Proteomes" id="UP000292957">
    <property type="component" value="Unassembled WGS sequence"/>
</dbReference>